<dbReference type="EMBL" id="JNAD02000015">
    <property type="protein sequence ID" value="RKM92009.1"/>
    <property type="molecule type" value="Genomic_DNA"/>
</dbReference>
<evidence type="ECO:0000313" key="5">
    <source>
        <dbReference type="Proteomes" id="UP000028058"/>
    </source>
</evidence>
<evidence type="ECO:0000256" key="3">
    <source>
        <dbReference type="SAM" id="SignalP"/>
    </source>
</evidence>
<evidence type="ECO:0000313" key="4">
    <source>
        <dbReference type="EMBL" id="RKM92009.1"/>
    </source>
</evidence>
<sequence length="180" mass="18688">MRTRATTTAATVCAALVMTACGGPADSDPGPGATAGSTGPATRFTGGEEARSGGVAVKIGRVWDADESAMEGGTERAGGKGKIVALETVVRNDTKASMGLTCSPPFTSTLVDDWGRRYEPLAGLYGVPGNPDCDDRLRPGRKDEMLFVYRVPESAEIAAWEFAESGRKPSVVDLSGMSVL</sequence>
<organism evidence="4 5">
    <name type="scientific">Streptomyces xinghaiensis</name>
    <dbReference type="NCBI Taxonomy" id="1038928"/>
    <lineage>
        <taxon>Bacteria</taxon>
        <taxon>Bacillati</taxon>
        <taxon>Actinomycetota</taxon>
        <taxon>Actinomycetes</taxon>
        <taxon>Kitasatosporales</taxon>
        <taxon>Streptomycetaceae</taxon>
        <taxon>Streptomyces</taxon>
    </lineage>
</organism>
<dbReference type="InterPro" id="IPR029050">
    <property type="entry name" value="Immunoprotect_excell_Ig-like"/>
</dbReference>
<dbReference type="Proteomes" id="UP000028058">
    <property type="component" value="Unassembled WGS sequence"/>
</dbReference>
<keyword evidence="5" id="KW-1185">Reference proteome</keyword>
<keyword evidence="1 3" id="KW-0732">Signal</keyword>
<feature type="region of interest" description="Disordered" evidence="2">
    <location>
        <begin position="26"/>
        <end position="51"/>
    </location>
</feature>
<accession>A0A3R7ELR5</accession>
<dbReference type="OrthoDB" id="4237360at2"/>
<evidence type="ECO:0008006" key="6">
    <source>
        <dbReference type="Google" id="ProtNLM"/>
    </source>
</evidence>
<dbReference type="AlphaFoldDB" id="A0A3R7ELR5"/>
<feature type="signal peptide" evidence="3">
    <location>
        <begin position="1"/>
        <end position="25"/>
    </location>
</feature>
<proteinExistence type="predicted"/>
<evidence type="ECO:0000256" key="1">
    <source>
        <dbReference type="ARBA" id="ARBA00022729"/>
    </source>
</evidence>
<evidence type="ECO:0000256" key="2">
    <source>
        <dbReference type="SAM" id="MobiDB-lite"/>
    </source>
</evidence>
<gene>
    <name evidence="4" type="ORF">SFRA_026585</name>
</gene>
<feature type="chain" id="PRO_5043188250" description="DUF4352 domain-containing protein" evidence="3">
    <location>
        <begin position="26"/>
        <end position="180"/>
    </location>
</feature>
<comment type="caution">
    <text evidence="4">The sequence shown here is derived from an EMBL/GenBank/DDBJ whole genome shotgun (WGS) entry which is preliminary data.</text>
</comment>
<reference evidence="4 5" key="1">
    <citation type="journal article" date="2014" name="Genome Announc.">
        <title>Draft Genome Sequence of Streptomyces fradiae ATCC 19609, a Strain Highly Sensitive to Antibiotics.</title>
        <authorList>
            <person name="Bekker O.B."/>
            <person name="Klimina K.M."/>
            <person name="Vatlin A.A."/>
            <person name="Zakharevich N.V."/>
            <person name="Kasianov A.S."/>
            <person name="Danilenko V.N."/>
        </authorList>
    </citation>
    <scope>NUCLEOTIDE SEQUENCE [LARGE SCALE GENOMIC DNA]</scope>
    <source>
        <strain evidence="4 5">ATCC 19609</strain>
    </source>
</reference>
<name>A0A3R7ELR5_9ACTN</name>
<protein>
    <recommendedName>
        <fullName evidence="6">DUF4352 domain-containing protein</fullName>
    </recommendedName>
</protein>
<dbReference type="Gene3D" id="2.60.40.1240">
    <property type="match status" value="1"/>
</dbReference>
<feature type="compositionally biased region" description="Low complexity" evidence="2">
    <location>
        <begin position="26"/>
        <end position="42"/>
    </location>
</feature>
<dbReference type="RefSeq" id="WP_043462445.1">
    <property type="nucleotide sequence ID" value="NZ_CP134822.1"/>
</dbReference>
<dbReference type="PROSITE" id="PS51257">
    <property type="entry name" value="PROKAR_LIPOPROTEIN"/>
    <property type="match status" value="1"/>
</dbReference>